<dbReference type="InterPro" id="IPR036770">
    <property type="entry name" value="Ankyrin_rpt-contain_sf"/>
</dbReference>
<dbReference type="PROSITE" id="PS50088">
    <property type="entry name" value="ANK_REPEAT"/>
    <property type="match status" value="1"/>
</dbReference>
<comment type="caution">
    <text evidence="5">The sequence shown here is derived from an EMBL/GenBank/DDBJ whole genome shotgun (WGS) entry which is preliminary data.</text>
</comment>
<dbReference type="AlphaFoldDB" id="A0AAE0SFI7"/>
<reference evidence="5" key="2">
    <citation type="journal article" date="2021" name="Genome Biol. Evol.">
        <title>Developing a high-quality reference genome for a parasitic bivalve with doubly uniparental inheritance (Bivalvia: Unionida).</title>
        <authorList>
            <person name="Smith C.H."/>
        </authorList>
    </citation>
    <scope>NUCLEOTIDE SEQUENCE</scope>
    <source>
        <strain evidence="5">CHS0354</strain>
        <tissue evidence="5">Mantle</tissue>
    </source>
</reference>
<feature type="compositionally biased region" description="Basic residues" evidence="4">
    <location>
        <begin position="480"/>
        <end position="489"/>
    </location>
</feature>
<dbReference type="Pfam" id="PF12796">
    <property type="entry name" value="Ank_2"/>
    <property type="match status" value="1"/>
</dbReference>
<dbReference type="SMART" id="SM00248">
    <property type="entry name" value="ANK"/>
    <property type="match status" value="4"/>
</dbReference>
<dbReference type="Proteomes" id="UP001195483">
    <property type="component" value="Unassembled WGS sequence"/>
</dbReference>
<dbReference type="PANTHER" id="PTHR24198">
    <property type="entry name" value="ANKYRIN REPEAT AND PROTEIN KINASE DOMAIN-CONTAINING PROTEIN"/>
    <property type="match status" value="1"/>
</dbReference>
<dbReference type="Gene3D" id="1.25.40.20">
    <property type="entry name" value="Ankyrin repeat-containing domain"/>
    <property type="match status" value="1"/>
</dbReference>
<accession>A0AAE0SFI7</accession>
<dbReference type="Pfam" id="PF13637">
    <property type="entry name" value="Ank_4"/>
    <property type="match status" value="1"/>
</dbReference>
<dbReference type="PANTHER" id="PTHR24198:SF165">
    <property type="entry name" value="ANKYRIN REPEAT-CONTAINING PROTEIN-RELATED"/>
    <property type="match status" value="1"/>
</dbReference>
<reference evidence="5" key="3">
    <citation type="submission" date="2023-05" db="EMBL/GenBank/DDBJ databases">
        <authorList>
            <person name="Smith C.H."/>
        </authorList>
    </citation>
    <scope>NUCLEOTIDE SEQUENCE</scope>
    <source>
        <strain evidence="5">CHS0354</strain>
        <tissue evidence="5">Mantle</tissue>
    </source>
</reference>
<feature type="repeat" description="ANK" evidence="3">
    <location>
        <begin position="183"/>
        <end position="219"/>
    </location>
</feature>
<reference evidence="5" key="1">
    <citation type="journal article" date="2021" name="Genome Biol. Evol.">
        <title>A High-Quality Reference Genome for a Parasitic Bivalve with Doubly Uniparental Inheritance (Bivalvia: Unionida).</title>
        <authorList>
            <person name="Smith C.H."/>
        </authorList>
    </citation>
    <scope>NUCLEOTIDE SEQUENCE</scope>
    <source>
        <strain evidence="5">CHS0354</strain>
    </source>
</reference>
<evidence type="ECO:0000256" key="3">
    <source>
        <dbReference type="PROSITE-ProRule" id="PRU00023"/>
    </source>
</evidence>
<evidence type="ECO:0000313" key="6">
    <source>
        <dbReference type="Proteomes" id="UP001195483"/>
    </source>
</evidence>
<proteinExistence type="predicted"/>
<feature type="region of interest" description="Disordered" evidence="4">
    <location>
        <begin position="342"/>
        <end position="363"/>
    </location>
</feature>
<keyword evidence="1" id="KW-0677">Repeat</keyword>
<feature type="region of interest" description="Disordered" evidence="4">
    <location>
        <begin position="448"/>
        <end position="489"/>
    </location>
</feature>
<dbReference type="PROSITE" id="PS50297">
    <property type="entry name" value="ANK_REP_REGION"/>
    <property type="match status" value="1"/>
</dbReference>
<keyword evidence="2 3" id="KW-0040">ANK repeat</keyword>
<keyword evidence="6" id="KW-1185">Reference proteome</keyword>
<evidence type="ECO:0000256" key="4">
    <source>
        <dbReference type="SAM" id="MobiDB-lite"/>
    </source>
</evidence>
<dbReference type="SUPFAM" id="SSF48403">
    <property type="entry name" value="Ankyrin repeat"/>
    <property type="match status" value="1"/>
</dbReference>
<dbReference type="EMBL" id="JAEAOA010002031">
    <property type="protein sequence ID" value="KAK3590967.1"/>
    <property type="molecule type" value="Genomic_DNA"/>
</dbReference>
<protein>
    <submittedName>
        <fullName evidence="5">Uncharacterized protein</fullName>
    </submittedName>
</protein>
<name>A0AAE0SFI7_9BIVA</name>
<organism evidence="5 6">
    <name type="scientific">Potamilus streckersoni</name>
    <dbReference type="NCBI Taxonomy" id="2493646"/>
    <lineage>
        <taxon>Eukaryota</taxon>
        <taxon>Metazoa</taxon>
        <taxon>Spiralia</taxon>
        <taxon>Lophotrochozoa</taxon>
        <taxon>Mollusca</taxon>
        <taxon>Bivalvia</taxon>
        <taxon>Autobranchia</taxon>
        <taxon>Heteroconchia</taxon>
        <taxon>Palaeoheterodonta</taxon>
        <taxon>Unionida</taxon>
        <taxon>Unionoidea</taxon>
        <taxon>Unionidae</taxon>
        <taxon>Ambleminae</taxon>
        <taxon>Lampsilini</taxon>
        <taxon>Potamilus</taxon>
    </lineage>
</organism>
<dbReference type="InterPro" id="IPR002110">
    <property type="entry name" value="Ankyrin_rpt"/>
</dbReference>
<evidence type="ECO:0000313" key="5">
    <source>
        <dbReference type="EMBL" id="KAK3590967.1"/>
    </source>
</evidence>
<evidence type="ECO:0000256" key="1">
    <source>
        <dbReference type="ARBA" id="ARBA00022737"/>
    </source>
</evidence>
<evidence type="ECO:0000256" key="2">
    <source>
        <dbReference type="ARBA" id="ARBA00023043"/>
    </source>
</evidence>
<gene>
    <name evidence="5" type="ORF">CHS0354_034539</name>
</gene>
<sequence>MITAAGISVQVEVEDQASKMVLREQTTLQVRSLVAEMEKPFENRLIQTEIFGNDNPPSLPSSRKKNVPIYGENKSCLANNLFHAVYKCRLKKIKYLLDNGFNINTKNDYGYNVLVAALHIENSTNRAKMFRCLLDRNADPFETDPKHNRDVLAWACLLGREEQVTLLLDTFIGEIDFYRKDNDGSTPLHLATIMGQTEIVRILVNEMIKYGTVVDVTDNLGLTPYLHAKRLGHGLIADILRTEGRASVGQSDLFSFKSAEQWREIGIKEKNEKARQKRLSEYHMAAINGNSRLLINMDKSEGFLVEAPTILLTGPSGHHKKHDTGPERKESIKTVRIMTPKSHVSLAQSEKSKRLRVQQDTDGTDPPVYGALSLIKLSPRGYIPKHFRHSQLDETKVAQYGHILSDLNLMMKYLSDEQTPSFRRPVPPPILKESLRKDTAQKKSTLAIIFGKGTKGKQSPTLSASGGKRKRREVGSGKSTKSKGSRTHK</sequence>